<feature type="domain" description="DDE Tnp4" evidence="3">
    <location>
        <begin position="165"/>
        <end position="284"/>
    </location>
</feature>
<accession>A0AAV8VC08</accession>
<dbReference type="PANTHER" id="PTHR23080:SF144">
    <property type="entry name" value="SPINDLE AND KINETOCHORE ASSOCIATED COMPLEX SUBUNIT 3"/>
    <property type="match status" value="1"/>
</dbReference>
<dbReference type="InterPro" id="IPR027806">
    <property type="entry name" value="HARBI1_dom"/>
</dbReference>
<name>A0AAV8VC08_9CUCU</name>
<dbReference type="EMBL" id="JANEYG010000161">
    <property type="protein sequence ID" value="KAJ8911815.1"/>
    <property type="molecule type" value="Genomic_DNA"/>
</dbReference>
<gene>
    <name evidence="4" type="ORF">NQ315_014240</name>
</gene>
<reference evidence="4 5" key="1">
    <citation type="journal article" date="2023" name="Insect Mol. Biol.">
        <title>Genome sequencing provides insights into the evolution of gene families encoding plant cell wall-degrading enzymes in longhorned beetles.</title>
        <authorList>
            <person name="Shin N.R."/>
            <person name="Okamura Y."/>
            <person name="Kirsch R."/>
            <person name="Pauchet Y."/>
        </authorList>
    </citation>
    <scope>NUCLEOTIDE SEQUENCE [LARGE SCALE GENOMIC DNA]</scope>
    <source>
        <strain evidence="4">EAD_L_NR</strain>
    </source>
</reference>
<proteinExistence type="predicted"/>
<comment type="cofactor">
    <cofactor evidence="1">
        <name>a divalent metal cation</name>
        <dbReference type="ChEBI" id="CHEBI:60240"/>
    </cofactor>
</comment>
<dbReference type="Pfam" id="PF13359">
    <property type="entry name" value="DDE_Tnp_4"/>
    <property type="match status" value="1"/>
</dbReference>
<dbReference type="GO" id="GO:0046872">
    <property type="term" value="F:metal ion binding"/>
    <property type="evidence" value="ECO:0007669"/>
    <property type="project" value="UniProtKB-KW"/>
</dbReference>
<keyword evidence="5" id="KW-1185">Reference proteome</keyword>
<evidence type="ECO:0000256" key="1">
    <source>
        <dbReference type="ARBA" id="ARBA00001968"/>
    </source>
</evidence>
<evidence type="ECO:0000313" key="5">
    <source>
        <dbReference type="Proteomes" id="UP001159042"/>
    </source>
</evidence>
<organism evidence="4 5">
    <name type="scientific">Exocentrus adspersus</name>
    <dbReference type="NCBI Taxonomy" id="1586481"/>
    <lineage>
        <taxon>Eukaryota</taxon>
        <taxon>Metazoa</taxon>
        <taxon>Ecdysozoa</taxon>
        <taxon>Arthropoda</taxon>
        <taxon>Hexapoda</taxon>
        <taxon>Insecta</taxon>
        <taxon>Pterygota</taxon>
        <taxon>Neoptera</taxon>
        <taxon>Endopterygota</taxon>
        <taxon>Coleoptera</taxon>
        <taxon>Polyphaga</taxon>
        <taxon>Cucujiformia</taxon>
        <taxon>Chrysomeloidea</taxon>
        <taxon>Cerambycidae</taxon>
        <taxon>Lamiinae</taxon>
        <taxon>Acanthocinini</taxon>
        <taxon>Exocentrus</taxon>
    </lineage>
</organism>
<protein>
    <recommendedName>
        <fullName evidence="3">DDE Tnp4 domain-containing protein</fullName>
    </recommendedName>
</protein>
<evidence type="ECO:0000313" key="4">
    <source>
        <dbReference type="EMBL" id="KAJ8911815.1"/>
    </source>
</evidence>
<dbReference type="AlphaFoldDB" id="A0AAV8VC08"/>
<evidence type="ECO:0000259" key="3">
    <source>
        <dbReference type="Pfam" id="PF13359"/>
    </source>
</evidence>
<dbReference type="Proteomes" id="UP001159042">
    <property type="component" value="Unassembled WGS sequence"/>
</dbReference>
<evidence type="ECO:0000256" key="2">
    <source>
        <dbReference type="ARBA" id="ARBA00022723"/>
    </source>
</evidence>
<sequence>MKKNVCTQANIRTLSRNIKTNTEPVQTKCCETSQSHSEYLPSSPSTSEEIVKIEQSNFEELRRRSTVALIEKKSRFYLGLPKHTYCLVKLLTEWVHIDHTHGDTHSRLADDFGCSTSNISQIFMKSVIKISGVLQNFVFWPEVLIVKRFLPIPFRYRYNKVYSIIDCLEIEIEKPSNPLMQSLTWSEYKKCNTLKFLISCTPNGFINFISGAFGGRISDKDISQKSEYLQHLPNNIWVMADRGFKQIENLLAEKNCKLVRPPSVADSKKSSRQEVHEAKRIAALMPVCTIMILKNNSVKSFLTPSSA</sequence>
<keyword evidence="2" id="KW-0479">Metal-binding</keyword>
<comment type="caution">
    <text evidence="4">The sequence shown here is derived from an EMBL/GenBank/DDBJ whole genome shotgun (WGS) entry which is preliminary data.</text>
</comment>
<dbReference type="PANTHER" id="PTHR23080">
    <property type="entry name" value="THAP DOMAIN PROTEIN"/>
    <property type="match status" value="1"/>
</dbReference>